<dbReference type="Proteomes" id="UP000076923">
    <property type="component" value="Unassembled WGS sequence"/>
</dbReference>
<evidence type="ECO:0000256" key="3">
    <source>
        <dbReference type="ARBA" id="ARBA00023157"/>
    </source>
</evidence>
<dbReference type="GO" id="GO:0016491">
    <property type="term" value="F:oxidoreductase activity"/>
    <property type="evidence" value="ECO:0007669"/>
    <property type="project" value="InterPro"/>
</dbReference>
<name>A0A176TEK5_9FLAO</name>
<evidence type="ECO:0000313" key="8">
    <source>
        <dbReference type="EMBL" id="OAD46357.1"/>
    </source>
</evidence>
<keyword evidence="6" id="KW-0732">Signal</keyword>
<dbReference type="OrthoDB" id="6399635at2"/>
<proteinExistence type="predicted"/>
<evidence type="ECO:0000313" key="9">
    <source>
        <dbReference type="Proteomes" id="UP000076923"/>
    </source>
</evidence>
<accession>A0A176TEK5</accession>
<dbReference type="PANTHER" id="PTHR42852">
    <property type="entry name" value="THIOL:DISULFIDE INTERCHANGE PROTEIN DSBE"/>
    <property type="match status" value="1"/>
</dbReference>
<dbReference type="STRING" id="1333662.LPB303_02160"/>
<organism evidence="8 9">
    <name type="scientific">Polaribacter atrinae</name>
    <dbReference type="NCBI Taxonomy" id="1333662"/>
    <lineage>
        <taxon>Bacteria</taxon>
        <taxon>Pseudomonadati</taxon>
        <taxon>Bacteroidota</taxon>
        <taxon>Flavobacteriia</taxon>
        <taxon>Flavobacteriales</taxon>
        <taxon>Flavobacteriaceae</taxon>
    </lineage>
</organism>
<dbReference type="InterPro" id="IPR050553">
    <property type="entry name" value="Thioredoxin_ResA/DsbE_sf"/>
</dbReference>
<feature type="coiled-coil region" evidence="5">
    <location>
        <begin position="146"/>
        <end position="173"/>
    </location>
</feature>
<dbReference type="SUPFAM" id="SSF52833">
    <property type="entry name" value="Thioredoxin-like"/>
    <property type="match status" value="1"/>
</dbReference>
<feature type="chain" id="PRO_5008049851" description="Redoxin domain-containing protein" evidence="6">
    <location>
        <begin position="18"/>
        <end position="454"/>
    </location>
</feature>
<dbReference type="EMBL" id="LVWE01000003">
    <property type="protein sequence ID" value="OAD46357.1"/>
    <property type="molecule type" value="Genomic_DNA"/>
</dbReference>
<evidence type="ECO:0000259" key="7">
    <source>
        <dbReference type="Pfam" id="PF08534"/>
    </source>
</evidence>
<keyword evidence="5" id="KW-0175">Coiled coil</keyword>
<evidence type="ECO:0000256" key="6">
    <source>
        <dbReference type="SAM" id="SignalP"/>
    </source>
</evidence>
<evidence type="ECO:0000256" key="4">
    <source>
        <dbReference type="ARBA" id="ARBA00023284"/>
    </source>
</evidence>
<dbReference type="InterPro" id="IPR036249">
    <property type="entry name" value="Thioredoxin-like_sf"/>
</dbReference>
<dbReference type="InterPro" id="IPR013740">
    <property type="entry name" value="Redoxin"/>
</dbReference>
<dbReference type="RefSeq" id="WP_068447664.1">
    <property type="nucleotide sequence ID" value="NZ_CP150660.1"/>
</dbReference>
<keyword evidence="2" id="KW-0201">Cytochrome c-type biogenesis</keyword>
<keyword evidence="3" id="KW-1015">Disulfide bond</keyword>
<dbReference type="GO" id="GO:0030313">
    <property type="term" value="C:cell envelope"/>
    <property type="evidence" value="ECO:0007669"/>
    <property type="project" value="UniProtKB-SubCell"/>
</dbReference>
<keyword evidence="4" id="KW-0676">Redox-active center</keyword>
<reference evidence="8 9" key="1">
    <citation type="submission" date="2016-02" db="EMBL/GenBank/DDBJ databases">
        <title>Draft genome sequence of Polaribacter atrinae KACC17473.</title>
        <authorList>
            <person name="Shin S.-K."/>
            <person name="Yi H."/>
        </authorList>
    </citation>
    <scope>NUCLEOTIDE SEQUENCE [LARGE SCALE GENOMIC DNA]</scope>
    <source>
        <strain evidence="8 9">KACC 17473</strain>
    </source>
</reference>
<evidence type="ECO:0000256" key="1">
    <source>
        <dbReference type="ARBA" id="ARBA00004196"/>
    </source>
</evidence>
<dbReference type="AlphaFoldDB" id="A0A176TEK5"/>
<gene>
    <name evidence="8" type="ORF">LPB303_02160</name>
</gene>
<dbReference type="PANTHER" id="PTHR42852:SF6">
    <property type="entry name" value="THIOL:DISULFIDE INTERCHANGE PROTEIN DSBE"/>
    <property type="match status" value="1"/>
</dbReference>
<dbReference type="GO" id="GO:0017004">
    <property type="term" value="P:cytochrome complex assembly"/>
    <property type="evidence" value="ECO:0007669"/>
    <property type="project" value="UniProtKB-KW"/>
</dbReference>
<dbReference type="Pfam" id="PF08534">
    <property type="entry name" value="Redoxin"/>
    <property type="match status" value="1"/>
</dbReference>
<keyword evidence="9" id="KW-1185">Reference proteome</keyword>
<comment type="caution">
    <text evidence="8">The sequence shown here is derived from an EMBL/GenBank/DDBJ whole genome shotgun (WGS) entry which is preliminary data.</text>
</comment>
<evidence type="ECO:0000256" key="5">
    <source>
        <dbReference type="SAM" id="Coils"/>
    </source>
</evidence>
<comment type="subcellular location">
    <subcellularLocation>
        <location evidence="1">Cell envelope</location>
    </subcellularLocation>
</comment>
<evidence type="ECO:0000256" key="2">
    <source>
        <dbReference type="ARBA" id="ARBA00022748"/>
    </source>
</evidence>
<protein>
    <recommendedName>
        <fullName evidence="7">Redoxin domain-containing protein</fullName>
    </recommendedName>
</protein>
<feature type="signal peptide" evidence="6">
    <location>
        <begin position="1"/>
        <end position="17"/>
    </location>
</feature>
<dbReference type="Gene3D" id="3.40.30.10">
    <property type="entry name" value="Glutaredoxin"/>
    <property type="match status" value="1"/>
</dbReference>
<sequence>MKNILAFLFLISSFAHAQYTINGTMSPTVDTDWVILYKIEGATQKFIQNSKIKTSSVDIQGKKQPLGSFSFTLPENTKVGSYRITYKLEGAGFVDFVFNKEDVSFGFHPNYANQTVTFTTSKENMLYKSYLDKISPAQQTLDSIQVAALQNQNLNLKNEYKEALKIVNAIQKEYLEASNGMYVQPFIKASLRNNLPEIIETPEKYMSNMIGTFFDPIDFNNKTLLNSSFITDRITDYVFYINYSQDAETQQKLFKESVDKVFSKIDNISYKKEIIEFLINQFETDMNLELIDYLFDNYYSKLPINVQDNSFKEEKQALFAAEVGRIAPDFSWKENGKQFMLSKLNDAENYLLIFWSTTCSHCITEVPQVHTFLKENDKVKVIAFSLEEDAYGWNSFKKTLPNWHHVLGLNKWQNKTARTYNIVSTPSYFILDANKKIIAKPEHLKDVKLFFANK</sequence>
<feature type="domain" description="Redoxin" evidence="7">
    <location>
        <begin position="323"/>
        <end position="439"/>
    </location>
</feature>